<sequence length="156" mass="17701">MEEKKTRKKCATSSRHPFILNSRNPKEKVILDFLNAQYNEGGTIKEILYQYIVSNNLQVNTQHIISSSIFNDNKAPINSVVNDNSMSNDSVSIDKQVASECVVNDNKIHNDNTSNNKSQSFKMEFDESDNEIAEVSNKKEVNPEEAALQSLTNMWQ</sequence>
<evidence type="ECO:0000313" key="2">
    <source>
        <dbReference type="EMBL" id="NRV07641.1"/>
    </source>
</evidence>
<evidence type="ECO:0000256" key="1">
    <source>
        <dbReference type="SAM" id="MobiDB-lite"/>
    </source>
</evidence>
<gene>
    <name evidence="2" type="ORF">DFH45_000604</name>
</gene>
<dbReference type="AlphaFoldDB" id="A0A9Q5CFC0"/>
<name>A0A9Q5CFC0_CLOBE</name>
<dbReference type="EMBL" id="JABSXK010000001">
    <property type="protein sequence ID" value="NRV07641.1"/>
    <property type="molecule type" value="Genomic_DNA"/>
</dbReference>
<proteinExistence type="predicted"/>
<comment type="caution">
    <text evidence="2">The sequence shown here is derived from an EMBL/GenBank/DDBJ whole genome shotgun (WGS) entry which is preliminary data.</text>
</comment>
<organism evidence="2 3">
    <name type="scientific">Clostridium beijerinckii</name>
    <name type="common">Clostridium MP</name>
    <dbReference type="NCBI Taxonomy" id="1520"/>
    <lineage>
        <taxon>Bacteria</taxon>
        <taxon>Bacillati</taxon>
        <taxon>Bacillota</taxon>
        <taxon>Clostridia</taxon>
        <taxon>Eubacteriales</taxon>
        <taxon>Clostridiaceae</taxon>
        <taxon>Clostridium</taxon>
    </lineage>
</organism>
<dbReference type="RefSeq" id="WP_077305467.1">
    <property type="nucleotide sequence ID" value="NZ_CP016090.1"/>
</dbReference>
<reference evidence="2" key="1">
    <citation type="submission" date="2020-05" db="EMBL/GenBank/DDBJ databases">
        <title>Genomic insights into acetone-butanol-ethanol (ABE) fermentation by sequencing solventogenic clostridia strains.</title>
        <authorList>
            <person name="Brown S."/>
        </authorList>
    </citation>
    <scope>NUCLEOTIDE SEQUENCE</scope>
    <source>
        <strain evidence="2">DJ126</strain>
    </source>
</reference>
<dbReference type="Proteomes" id="UP000821656">
    <property type="component" value="Unassembled WGS sequence"/>
</dbReference>
<accession>A0A9Q5CFC0</accession>
<feature type="region of interest" description="Disordered" evidence="1">
    <location>
        <begin position="133"/>
        <end position="156"/>
    </location>
</feature>
<protein>
    <submittedName>
        <fullName evidence="2">Uncharacterized protein</fullName>
    </submittedName>
</protein>
<evidence type="ECO:0000313" key="3">
    <source>
        <dbReference type="Proteomes" id="UP000821656"/>
    </source>
</evidence>